<evidence type="ECO:0000313" key="2">
    <source>
        <dbReference type="EMBL" id="KAJ7344002.1"/>
    </source>
</evidence>
<evidence type="ECO:0000256" key="1">
    <source>
        <dbReference type="SAM" id="MobiDB-lite"/>
    </source>
</evidence>
<name>A0AAD7EQ55_9AGAR</name>
<reference evidence="2" key="1">
    <citation type="submission" date="2023-03" db="EMBL/GenBank/DDBJ databases">
        <title>Massive genome expansion in bonnet fungi (Mycena s.s.) driven by repeated elements and novel gene families across ecological guilds.</title>
        <authorList>
            <consortium name="Lawrence Berkeley National Laboratory"/>
            <person name="Harder C.B."/>
            <person name="Miyauchi S."/>
            <person name="Viragh M."/>
            <person name="Kuo A."/>
            <person name="Thoen E."/>
            <person name="Andreopoulos B."/>
            <person name="Lu D."/>
            <person name="Skrede I."/>
            <person name="Drula E."/>
            <person name="Henrissat B."/>
            <person name="Morin E."/>
            <person name="Kohler A."/>
            <person name="Barry K."/>
            <person name="LaButti K."/>
            <person name="Morin E."/>
            <person name="Salamov A."/>
            <person name="Lipzen A."/>
            <person name="Mereny Z."/>
            <person name="Hegedus B."/>
            <person name="Baldrian P."/>
            <person name="Stursova M."/>
            <person name="Weitz H."/>
            <person name="Taylor A."/>
            <person name="Grigoriev I.V."/>
            <person name="Nagy L.G."/>
            <person name="Martin F."/>
            <person name="Kauserud H."/>
        </authorList>
    </citation>
    <scope>NUCLEOTIDE SEQUENCE</scope>
    <source>
        <strain evidence="2">CBHHK002</strain>
    </source>
</reference>
<accession>A0AAD7EQ55</accession>
<dbReference type="EMBL" id="JARIHO010000022">
    <property type="protein sequence ID" value="KAJ7344002.1"/>
    <property type="molecule type" value="Genomic_DNA"/>
</dbReference>
<sequence>MKTGAVEEISDHVKLMTSLQAIMEDHAVLAKESSSQSKKKADIEGKAGKELWDAAMMGLARSEGLIDVSQLEGASVREKQGQRKRARRPLSPSKHHNRARSSDDASSDIEPLPKRRRPNWLIHDVLQRRNDEDTARLQDARSHADRQHDELLHTQNQTRTSFSISPTKSKVSERTTVRAVMLGRHREPPNYLPRLSPKSFEVTAP</sequence>
<organism evidence="2 3">
    <name type="scientific">Mycena albidolilacea</name>
    <dbReference type="NCBI Taxonomy" id="1033008"/>
    <lineage>
        <taxon>Eukaryota</taxon>
        <taxon>Fungi</taxon>
        <taxon>Dikarya</taxon>
        <taxon>Basidiomycota</taxon>
        <taxon>Agaricomycotina</taxon>
        <taxon>Agaricomycetes</taxon>
        <taxon>Agaricomycetidae</taxon>
        <taxon>Agaricales</taxon>
        <taxon>Marasmiineae</taxon>
        <taxon>Mycenaceae</taxon>
        <taxon>Mycena</taxon>
    </lineage>
</organism>
<dbReference type="Proteomes" id="UP001218218">
    <property type="component" value="Unassembled WGS sequence"/>
</dbReference>
<evidence type="ECO:0000313" key="3">
    <source>
        <dbReference type="Proteomes" id="UP001218218"/>
    </source>
</evidence>
<dbReference type="AlphaFoldDB" id="A0AAD7EQ55"/>
<keyword evidence="3" id="KW-1185">Reference proteome</keyword>
<protein>
    <submittedName>
        <fullName evidence="2">Uncharacterized protein</fullName>
    </submittedName>
</protein>
<feature type="compositionally biased region" description="Basic residues" evidence="1">
    <location>
        <begin position="82"/>
        <end position="99"/>
    </location>
</feature>
<feature type="region of interest" description="Disordered" evidence="1">
    <location>
        <begin position="185"/>
        <end position="205"/>
    </location>
</feature>
<proteinExistence type="predicted"/>
<feature type="region of interest" description="Disordered" evidence="1">
    <location>
        <begin position="66"/>
        <end position="115"/>
    </location>
</feature>
<gene>
    <name evidence="2" type="ORF">DFH08DRAFT_216293</name>
</gene>
<comment type="caution">
    <text evidence="2">The sequence shown here is derived from an EMBL/GenBank/DDBJ whole genome shotgun (WGS) entry which is preliminary data.</text>
</comment>